<dbReference type="FunFam" id="1.20.1050.10:FF:000006">
    <property type="entry name" value="Elongation factor 1 gamma"/>
    <property type="match status" value="1"/>
</dbReference>
<dbReference type="Pfam" id="PF02798">
    <property type="entry name" value="GST_N"/>
    <property type="match status" value="1"/>
</dbReference>
<feature type="domain" description="GST C-terminal" evidence="5">
    <location>
        <begin position="91"/>
        <end position="224"/>
    </location>
</feature>
<dbReference type="GO" id="GO:0005634">
    <property type="term" value="C:nucleus"/>
    <property type="evidence" value="ECO:0007669"/>
    <property type="project" value="TreeGrafter"/>
</dbReference>
<comment type="caution">
    <text evidence="6">The sequence shown here is derived from an EMBL/GenBank/DDBJ whole genome shotgun (WGS) entry which is preliminary data.</text>
</comment>
<comment type="similarity">
    <text evidence="3">Belongs to the GST superfamily.</text>
</comment>
<dbReference type="GO" id="GO:0003746">
    <property type="term" value="F:translation elongation factor activity"/>
    <property type="evidence" value="ECO:0007669"/>
    <property type="project" value="UniProtKB-KW"/>
</dbReference>
<dbReference type="InterPro" id="IPR004046">
    <property type="entry name" value="GST_C"/>
</dbReference>
<evidence type="ECO:0000259" key="4">
    <source>
        <dbReference type="PROSITE" id="PS50404"/>
    </source>
</evidence>
<dbReference type="Pfam" id="PF00043">
    <property type="entry name" value="GST_C"/>
    <property type="match status" value="1"/>
</dbReference>
<dbReference type="CDD" id="cd03044">
    <property type="entry name" value="GST_N_EF1Bgamma"/>
    <property type="match status" value="1"/>
</dbReference>
<dbReference type="SFLD" id="SFLDS00019">
    <property type="entry name" value="Glutathione_Transferase_(cytos"/>
    <property type="match status" value="1"/>
</dbReference>
<keyword evidence="6" id="KW-0251">Elongation factor</keyword>
<evidence type="ECO:0000256" key="1">
    <source>
        <dbReference type="ARBA" id="ARBA00022218"/>
    </source>
</evidence>
<dbReference type="InterPro" id="IPR036282">
    <property type="entry name" value="Glutathione-S-Trfase_C_sf"/>
</dbReference>
<dbReference type="OrthoDB" id="249703at2759"/>
<dbReference type="InterPro" id="IPR040079">
    <property type="entry name" value="Glutathione_S-Trfase"/>
</dbReference>
<dbReference type="Gene3D" id="3.40.30.10">
    <property type="entry name" value="Glutaredoxin"/>
    <property type="match status" value="1"/>
</dbReference>
<dbReference type="AlphaFoldDB" id="A0A8J4YH18"/>
<evidence type="ECO:0000313" key="7">
    <source>
        <dbReference type="Proteomes" id="UP000770661"/>
    </source>
</evidence>
<dbReference type="CDD" id="cd03181">
    <property type="entry name" value="GST_C_EF1Bgamma_like"/>
    <property type="match status" value="1"/>
</dbReference>
<gene>
    <name evidence="6" type="primary">EF1G</name>
    <name evidence="6" type="ORF">GWK47_033621</name>
</gene>
<keyword evidence="7" id="KW-1185">Reference proteome</keyword>
<organism evidence="6 7">
    <name type="scientific">Chionoecetes opilio</name>
    <name type="common">Atlantic snow crab</name>
    <name type="synonym">Cancer opilio</name>
    <dbReference type="NCBI Taxonomy" id="41210"/>
    <lineage>
        <taxon>Eukaryota</taxon>
        <taxon>Metazoa</taxon>
        <taxon>Ecdysozoa</taxon>
        <taxon>Arthropoda</taxon>
        <taxon>Crustacea</taxon>
        <taxon>Multicrustacea</taxon>
        <taxon>Malacostraca</taxon>
        <taxon>Eumalacostraca</taxon>
        <taxon>Eucarida</taxon>
        <taxon>Decapoda</taxon>
        <taxon>Pleocyemata</taxon>
        <taxon>Brachyura</taxon>
        <taxon>Eubrachyura</taxon>
        <taxon>Majoidea</taxon>
        <taxon>Majidae</taxon>
        <taxon>Chionoecetes</taxon>
    </lineage>
</organism>
<accession>A0A8J4YH18</accession>
<evidence type="ECO:0000259" key="5">
    <source>
        <dbReference type="PROSITE" id="PS50405"/>
    </source>
</evidence>
<dbReference type="Proteomes" id="UP000770661">
    <property type="component" value="Unassembled WGS sequence"/>
</dbReference>
<reference evidence="6" key="1">
    <citation type="submission" date="2020-07" db="EMBL/GenBank/DDBJ databases">
        <title>The High-quality genome of the commercially important snow crab, Chionoecetes opilio.</title>
        <authorList>
            <person name="Jeong J.-H."/>
            <person name="Ryu S."/>
        </authorList>
    </citation>
    <scope>NUCLEOTIDE SEQUENCE</scope>
    <source>
        <strain evidence="6">MADBK_172401_WGS</strain>
        <tissue evidence="6">Digestive gland</tissue>
    </source>
</reference>
<evidence type="ECO:0000256" key="3">
    <source>
        <dbReference type="RuleBase" id="RU003494"/>
    </source>
</evidence>
<dbReference type="InterPro" id="IPR010987">
    <property type="entry name" value="Glutathione-S-Trfase_C-like"/>
</dbReference>
<protein>
    <recommendedName>
        <fullName evidence="1">Elongation factor 1-gamma</fullName>
    </recommendedName>
    <alternativeName>
        <fullName evidence="2">eEF-1B gamma</fullName>
    </alternativeName>
</protein>
<dbReference type="PROSITE" id="PS50405">
    <property type="entry name" value="GST_CTER"/>
    <property type="match status" value="1"/>
</dbReference>
<dbReference type="PANTHER" id="PTHR43986:SF1">
    <property type="entry name" value="ELONGATION FACTOR 1-GAMMA"/>
    <property type="match status" value="1"/>
</dbReference>
<proteinExistence type="inferred from homology"/>
<keyword evidence="6" id="KW-0648">Protein biosynthesis</keyword>
<dbReference type="InterPro" id="IPR036249">
    <property type="entry name" value="Thioredoxin-like_sf"/>
</dbReference>
<dbReference type="InterPro" id="IPR050802">
    <property type="entry name" value="EF-GSTs"/>
</dbReference>
<dbReference type="GO" id="GO:0005737">
    <property type="term" value="C:cytoplasm"/>
    <property type="evidence" value="ECO:0007669"/>
    <property type="project" value="TreeGrafter"/>
</dbReference>
<dbReference type="PANTHER" id="PTHR43986">
    <property type="entry name" value="ELONGATION FACTOR 1-GAMMA"/>
    <property type="match status" value="1"/>
</dbReference>
<dbReference type="SUPFAM" id="SSF47616">
    <property type="entry name" value="GST C-terminal domain-like"/>
    <property type="match status" value="1"/>
</dbReference>
<evidence type="ECO:0000256" key="2">
    <source>
        <dbReference type="ARBA" id="ARBA00030426"/>
    </source>
</evidence>
<evidence type="ECO:0000313" key="6">
    <source>
        <dbReference type="EMBL" id="KAG0727913.1"/>
    </source>
</evidence>
<dbReference type="EMBL" id="JACEEZ010002850">
    <property type="protein sequence ID" value="KAG0727913.1"/>
    <property type="molecule type" value="Genomic_DNA"/>
</dbReference>
<dbReference type="Gene3D" id="1.20.1050.10">
    <property type="match status" value="1"/>
</dbReference>
<name>A0A8J4YH18_CHIOP</name>
<dbReference type="InterPro" id="IPR004045">
    <property type="entry name" value="Glutathione_S-Trfase_N"/>
</dbReference>
<sequence length="295" mass="32878">MFLCCVFSPQTLYTYPENFRAFKVLVAAQYSGAKVTTDPAFVFGDTNKTPAFLNKFPLGKVPAFESSDGRCIFESNAICWAVANDELRGASPMDQAQVVAWMSFADNEILPASCTWVFPCMGIMSFNKGNTERAKEDVRKALQCLNTHLLTRTFLVGERITLADVSVCCTLLHLYQYVLDAGFRKPFQNANRWFTTMINQPQVKAVIGDLKMCDKMAQFDPKKFAEVQGKIKQSGGGEKVRLGWAGVWAEQGRGLRLWAEQGRGLGVWAEQGWALVMMWACVIWVPGTVSECSNS</sequence>
<dbReference type="SFLD" id="SFLDG00358">
    <property type="entry name" value="Main_(cytGST)"/>
    <property type="match status" value="1"/>
</dbReference>
<feature type="domain" description="GST N-terminal" evidence="4">
    <location>
        <begin position="8"/>
        <end position="90"/>
    </location>
</feature>
<dbReference type="SUPFAM" id="SSF52833">
    <property type="entry name" value="Thioredoxin-like"/>
    <property type="match status" value="1"/>
</dbReference>
<dbReference type="PROSITE" id="PS50404">
    <property type="entry name" value="GST_NTER"/>
    <property type="match status" value="1"/>
</dbReference>
<dbReference type="FunFam" id="3.40.30.10:FF:000233">
    <property type="entry name" value="Elongation factor 1-gamma"/>
    <property type="match status" value="1"/>
</dbReference>